<dbReference type="AlphaFoldDB" id="A0A2W5QD02"/>
<gene>
    <name evidence="2" type="ORF">DI556_02920</name>
</gene>
<keyword evidence="1" id="KW-0812">Transmembrane</keyword>
<evidence type="ECO:0000313" key="3">
    <source>
        <dbReference type="Proteomes" id="UP000249185"/>
    </source>
</evidence>
<protein>
    <submittedName>
        <fullName evidence="2">Uncharacterized protein</fullName>
    </submittedName>
</protein>
<feature type="transmembrane region" description="Helical" evidence="1">
    <location>
        <begin position="161"/>
        <end position="178"/>
    </location>
</feature>
<keyword evidence="1" id="KW-0472">Membrane</keyword>
<sequence length="186" mass="20549">MSNFDDGYMTRADNRLGTMSDFLLREIPYLVILVLTVAGAGYVSLMRRPIVHYWDFVAVLIAVICVVVGWRRMTDNKARWHLVWTQVLHWGAFLIAMNMVFLPSMQSILNADSTSLVVLFTLALGTFVAGVHTGSVRLCANGAVMAALVPAIAWLDQSALILSLVALLLLGIGAAFLWHRFGRGRD</sequence>
<feature type="transmembrane region" description="Helical" evidence="1">
    <location>
        <begin position="113"/>
        <end position="131"/>
    </location>
</feature>
<feature type="transmembrane region" description="Helical" evidence="1">
    <location>
        <begin position="51"/>
        <end position="70"/>
    </location>
</feature>
<comment type="caution">
    <text evidence="2">The sequence shown here is derived from an EMBL/GenBank/DDBJ whole genome shotgun (WGS) entry which is preliminary data.</text>
</comment>
<dbReference type="Proteomes" id="UP000249185">
    <property type="component" value="Unassembled WGS sequence"/>
</dbReference>
<keyword evidence="1" id="KW-1133">Transmembrane helix</keyword>
<evidence type="ECO:0000313" key="2">
    <source>
        <dbReference type="EMBL" id="PZQ52613.1"/>
    </source>
</evidence>
<proteinExistence type="predicted"/>
<name>A0A2W5QD02_RHOSU</name>
<feature type="transmembrane region" description="Helical" evidence="1">
    <location>
        <begin position="82"/>
        <end position="101"/>
    </location>
</feature>
<reference evidence="2 3" key="1">
    <citation type="submission" date="2017-08" db="EMBL/GenBank/DDBJ databases">
        <title>Infants hospitalized years apart are colonized by the same room-sourced microbial strains.</title>
        <authorList>
            <person name="Brooks B."/>
            <person name="Olm M.R."/>
            <person name="Firek B.A."/>
            <person name="Baker R."/>
            <person name="Thomas B.C."/>
            <person name="Morowitz M.J."/>
            <person name="Banfield J.F."/>
        </authorList>
    </citation>
    <scope>NUCLEOTIDE SEQUENCE [LARGE SCALE GENOMIC DNA]</scope>
    <source>
        <strain evidence="2">S2_005_002_R2_34</strain>
    </source>
</reference>
<organism evidence="2 3">
    <name type="scientific">Rhodovulum sulfidophilum</name>
    <name type="common">Rhodobacter sulfidophilus</name>
    <dbReference type="NCBI Taxonomy" id="35806"/>
    <lineage>
        <taxon>Bacteria</taxon>
        <taxon>Pseudomonadati</taxon>
        <taxon>Pseudomonadota</taxon>
        <taxon>Alphaproteobacteria</taxon>
        <taxon>Rhodobacterales</taxon>
        <taxon>Paracoccaceae</taxon>
        <taxon>Rhodovulum</taxon>
    </lineage>
</organism>
<dbReference type="EMBL" id="QFPW01000001">
    <property type="protein sequence ID" value="PZQ52613.1"/>
    <property type="molecule type" value="Genomic_DNA"/>
</dbReference>
<feature type="transmembrane region" description="Helical" evidence="1">
    <location>
        <begin position="138"/>
        <end position="155"/>
    </location>
</feature>
<feature type="transmembrane region" description="Helical" evidence="1">
    <location>
        <begin position="27"/>
        <end position="45"/>
    </location>
</feature>
<accession>A0A2W5QD02</accession>
<evidence type="ECO:0000256" key="1">
    <source>
        <dbReference type="SAM" id="Phobius"/>
    </source>
</evidence>